<keyword evidence="3" id="KW-1185">Reference proteome</keyword>
<reference evidence="2 3" key="1">
    <citation type="submission" date="2017-10" db="EMBL/GenBank/DDBJ databases">
        <title>Genome sequence of Caulobacter mirabilis FWC38.</title>
        <authorList>
            <person name="Fiebig A."/>
            <person name="Crosson S."/>
        </authorList>
    </citation>
    <scope>NUCLEOTIDE SEQUENCE [LARGE SCALE GENOMIC DNA]</scope>
    <source>
        <strain evidence="2 3">FWC 38</strain>
    </source>
</reference>
<sequence length="1411" mass="148734">MILVMNNSKKLAWLVSTALVAGLHAAPALAQITATLPPVPSVKIAKGALVSPSTADAWFATQAQTATDGLCRDYSSNAQICPGGIRLRAPEIRELARALRGDPNLIYEYVRNGIDTEFMFGSHKGPLGVIIDRAGTPLDQAHLLVELLRESAFSARYKYGTRVLSAAEFTAWTGISDAKAACDFLAAGGIPASLPACSGAVTSVTISHVWVEADIAGAPRFFDPSYKPYDHKAGIDVRAAMGLTSGQVAAAAGGSETATGTAGVSVLGQLNAGALSTTLQGYDQALLTRLRQADLQAADLDDVIGGRTILPAQRPAGGWLQNQPAGYSVAATWAGGVPDAYRAKFRLYGEVPAIGQIPARLYVDASFFADETYGRRLEIVPVETTTTPGNPTWTPSLQFDGVGLPIGPALAGQASYALPLQITVDHPFAAGSGTYGDAVVTKPLLTLRPATLLLTWGKTSPGLLEKWDREQAFDTPAILLSHTPISETGNVPSGSGDLMRAKVAATWAAQFSKASEIHAQLANARVVSLHNVGVVSSEEALAVVPPPIVEPGGETGGETVGFTAYDEVAVVDIESSFGLVSKVDDDAKRRAAIFAIAATGSALEGGVVAQMSNSPDATSTASRLAWGNNPEAGETPVVGARAAYRFAAGASTTGARALTVYDGGTTAVAAYNRVPAIPLFWVDRMRDRLATSIQSYAAAGFDVVASSEASLGPGHRIGSEYPKHNVSANGHIITTYERLPPVQRGGAIVATKYDPAAPADPLEIAHILTRWGRPTKGGGAPSVTQVQAYGPVLPAQIIKDRFVDRSAAVGVNLDKGAAGFTSPALASVGVGEFPMRLERRVELRGGTLTNIPAYVSEGIGNGAPSDGPMSNWKINAALSSSGFEGMGQGRVQAATTTIAAFAAMQDAWGSLSVGARRDVTGALVADWWADRQMFNVVTINQGAQSKQFAKLADGGFLPINGGAERLTMSGAPVVVRPDHIRGRSPGAQQQEAIVRGWDYRTISFELAGVGGDVQTFPYWGNGDVDTFNRRELAHTRGWRLGGWTWPNGISLTLNYQADSLNNTSDHPILVTSNLGPTLSLPARPNMFYEVEAEFDGAAPCGHVVKAVDMMGGVTRLDLTAPRLRTVAQRPDPYCRIAALYTPADTVTPSLSYVYDSVSRVKEARDGVSIRQPGVRGAHQFFIAEGYRGERQDPEGGRYAVETLEGGRLTRTIDELGRVTTSGLDGRKRVVSRTYPEGDQDLFGYDVRDNMVSLVKKAKPGSGLADLTSTVSYGEGPLVWTCVNPKTCNRPTASDGPRTDVVDVTSYSWNGATGSLTQVLKPADYDGARPQTDYGYTVLGGVSLMTSMTEKIDSSSSTTTTYEYDAGAQYRLKASTTDSGGLNLRTCYQYDAVGNITGVSDPRTATCPATIQ</sequence>
<organism evidence="2 3">
    <name type="scientific">Caulobacter mirabilis</name>
    <dbReference type="NCBI Taxonomy" id="69666"/>
    <lineage>
        <taxon>Bacteria</taxon>
        <taxon>Pseudomonadati</taxon>
        <taxon>Pseudomonadota</taxon>
        <taxon>Alphaproteobacteria</taxon>
        <taxon>Caulobacterales</taxon>
        <taxon>Caulobacteraceae</taxon>
        <taxon>Caulobacter</taxon>
    </lineage>
</organism>
<dbReference type="RefSeq" id="WP_099622177.1">
    <property type="nucleotide sequence ID" value="NZ_CP024201.1"/>
</dbReference>
<proteinExistence type="predicted"/>
<protein>
    <submittedName>
        <fullName evidence="2">Uncharacterized protein</fullName>
    </submittedName>
</protein>
<evidence type="ECO:0000313" key="2">
    <source>
        <dbReference type="EMBL" id="ATQ42925.1"/>
    </source>
</evidence>
<evidence type="ECO:0000256" key="1">
    <source>
        <dbReference type="SAM" id="SignalP"/>
    </source>
</evidence>
<feature type="signal peptide" evidence="1">
    <location>
        <begin position="1"/>
        <end position="30"/>
    </location>
</feature>
<feature type="chain" id="PRO_5013891203" evidence="1">
    <location>
        <begin position="31"/>
        <end position="1411"/>
    </location>
</feature>
<dbReference type="InterPro" id="IPR038765">
    <property type="entry name" value="Papain-like_cys_pep_sf"/>
</dbReference>
<dbReference type="OrthoDB" id="7178340at2"/>
<dbReference type="KEGG" id="cmb:CSW64_11155"/>
<gene>
    <name evidence="2" type="ORF">CSW64_11155</name>
</gene>
<evidence type="ECO:0000313" key="3">
    <source>
        <dbReference type="Proteomes" id="UP000228945"/>
    </source>
</evidence>
<dbReference type="EMBL" id="CP024201">
    <property type="protein sequence ID" value="ATQ42925.1"/>
    <property type="molecule type" value="Genomic_DNA"/>
</dbReference>
<dbReference type="Proteomes" id="UP000228945">
    <property type="component" value="Chromosome"/>
</dbReference>
<accession>A0A2D2AY60</accession>
<name>A0A2D2AY60_9CAUL</name>
<keyword evidence="1" id="KW-0732">Signal</keyword>
<dbReference type="Gene3D" id="2.180.10.10">
    <property type="entry name" value="RHS repeat-associated core"/>
    <property type="match status" value="1"/>
</dbReference>
<dbReference type="SUPFAM" id="SSF54001">
    <property type="entry name" value="Cysteine proteinases"/>
    <property type="match status" value="1"/>
</dbReference>